<dbReference type="InterPro" id="IPR029320">
    <property type="entry name" value="Acyl-CoA_ox_N"/>
</dbReference>
<dbReference type="Pfam" id="PF14749">
    <property type="entry name" value="Acyl-CoA_ox_N"/>
    <property type="match status" value="1"/>
</dbReference>
<evidence type="ECO:0000256" key="2">
    <source>
        <dbReference type="ARBA" id="ARBA00004275"/>
    </source>
</evidence>
<proteinExistence type="inferred from homology"/>
<comment type="cofactor">
    <cofactor evidence="1">
        <name>FAD</name>
        <dbReference type="ChEBI" id="CHEBI:57692"/>
    </cofactor>
</comment>
<feature type="domain" description="Acyl-coenzyme A oxidase N-terminal" evidence="14">
    <location>
        <begin position="30"/>
        <end position="131"/>
    </location>
</feature>
<dbReference type="InterPro" id="IPR002655">
    <property type="entry name" value="Acyl-CoA_oxidase_C"/>
</dbReference>
<evidence type="ECO:0000256" key="4">
    <source>
        <dbReference type="ARBA" id="ARBA00022630"/>
    </source>
</evidence>
<evidence type="ECO:0000259" key="13">
    <source>
        <dbReference type="Pfam" id="PF02770"/>
    </source>
</evidence>
<dbReference type="Proteomes" id="UP000187209">
    <property type="component" value="Unassembled WGS sequence"/>
</dbReference>
<dbReference type="InterPro" id="IPR012258">
    <property type="entry name" value="Acyl-CoA_oxidase"/>
</dbReference>
<comment type="caution">
    <text evidence="16">The sequence shown here is derived from an EMBL/GenBank/DDBJ whole genome shotgun (WGS) entry which is preliminary data.</text>
</comment>
<evidence type="ECO:0000313" key="16">
    <source>
        <dbReference type="EMBL" id="OMJ92478.1"/>
    </source>
</evidence>
<organism evidence="16 17">
    <name type="scientific">Stentor coeruleus</name>
    <dbReference type="NCBI Taxonomy" id="5963"/>
    <lineage>
        <taxon>Eukaryota</taxon>
        <taxon>Sar</taxon>
        <taxon>Alveolata</taxon>
        <taxon>Ciliophora</taxon>
        <taxon>Postciliodesmatophora</taxon>
        <taxon>Heterotrichea</taxon>
        <taxon>Heterotrichida</taxon>
        <taxon>Stentoridae</taxon>
        <taxon>Stentor</taxon>
    </lineage>
</organism>
<dbReference type="GO" id="GO:0033540">
    <property type="term" value="P:fatty acid beta-oxidation using acyl-CoA oxidase"/>
    <property type="evidence" value="ECO:0007669"/>
    <property type="project" value="TreeGrafter"/>
</dbReference>
<dbReference type="InterPro" id="IPR046373">
    <property type="entry name" value="Acyl-CoA_Oxase/DH_mid-dom_sf"/>
</dbReference>
<dbReference type="SUPFAM" id="SSF47203">
    <property type="entry name" value="Acyl-CoA dehydrogenase C-terminal domain-like"/>
    <property type="match status" value="2"/>
</dbReference>
<comment type="subcellular location">
    <subcellularLocation>
        <location evidence="2">Peroxisome</location>
    </subcellularLocation>
</comment>
<keyword evidence="6" id="KW-0276">Fatty acid metabolism</keyword>
<feature type="domain" description="Acyl-CoA oxidase C-terminal" evidence="12">
    <location>
        <begin position="472"/>
        <end position="645"/>
    </location>
</feature>
<dbReference type="GO" id="GO:0055088">
    <property type="term" value="P:lipid homeostasis"/>
    <property type="evidence" value="ECO:0007669"/>
    <property type="project" value="TreeGrafter"/>
</dbReference>
<dbReference type="Pfam" id="PF22924">
    <property type="entry name" value="ACOX_C_alpha1"/>
    <property type="match status" value="1"/>
</dbReference>
<dbReference type="SUPFAM" id="SSF56645">
    <property type="entry name" value="Acyl-CoA dehydrogenase NM domain-like"/>
    <property type="match status" value="1"/>
</dbReference>
<dbReference type="EMBL" id="MPUH01000060">
    <property type="protein sequence ID" value="OMJ92478.1"/>
    <property type="molecule type" value="Genomic_DNA"/>
</dbReference>
<keyword evidence="8" id="KW-0443">Lipid metabolism</keyword>
<dbReference type="OrthoDB" id="434460at2759"/>
<evidence type="ECO:0000259" key="15">
    <source>
        <dbReference type="Pfam" id="PF22924"/>
    </source>
</evidence>
<keyword evidence="7" id="KW-0560">Oxidoreductase</keyword>
<evidence type="ECO:0000256" key="10">
    <source>
        <dbReference type="PIRNR" id="PIRNR000168"/>
    </source>
</evidence>
<dbReference type="Pfam" id="PF02770">
    <property type="entry name" value="Acyl-CoA_dh_M"/>
    <property type="match status" value="1"/>
</dbReference>
<dbReference type="FunFam" id="2.40.110.10:FF:000003">
    <property type="entry name" value="Acyl-coenzyme A oxidase"/>
    <property type="match status" value="1"/>
</dbReference>
<dbReference type="InterPro" id="IPR037069">
    <property type="entry name" value="AcylCoA_DH/ox_N_sf"/>
</dbReference>
<evidence type="ECO:0000256" key="3">
    <source>
        <dbReference type="ARBA" id="ARBA00006288"/>
    </source>
</evidence>
<keyword evidence="9" id="KW-0576">Peroxisome</keyword>
<dbReference type="PANTHER" id="PTHR10909">
    <property type="entry name" value="ELECTRON TRANSPORT OXIDOREDUCTASE"/>
    <property type="match status" value="1"/>
</dbReference>
<evidence type="ECO:0000256" key="11">
    <source>
        <dbReference type="PIRSR" id="PIRSR000168-2"/>
    </source>
</evidence>
<evidence type="ECO:0000256" key="8">
    <source>
        <dbReference type="ARBA" id="ARBA00023098"/>
    </source>
</evidence>
<evidence type="ECO:0000259" key="14">
    <source>
        <dbReference type="Pfam" id="PF14749"/>
    </source>
</evidence>
<keyword evidence="17" id="KW-1185">Reference proteome</keyword>
<evidence type="ECO:0000256" key="6">
    <source>
        <dbReference type="ARBA" id="ARBA00022832"/>
    </source>
</evidence>
<dbReference type="AlphaFoldDB" id="A0A1R2CTZ9"/>
<feature type="domain" description="Acyl-CoA oxidase/dehydrogenase middle" evidence="13">
    <location>
        <begin position="133"/>
        <end position="241"/>
    </location>
</feature>
<dbReference type="InterPro" id="IPR055060">
    <property type="entry name" value="ACOX_C_alpha1"/>
</dbReference>
<dbReference type="Gene3D" id="1.20.140.10">
    <property type="entry name" value="Butyryl-CoA Dehydrogenase, subunit A, domain 3"/>
    <property type="match status" value="2"/>
</dbReference>
<dbReference type="GO" id="GO:0005504">
    <property type="term" value="F:fatty acid binding"/>
    <property type="evidence" value="ECO:0007669"/>
    <property type="project" value="TreeGrafter"/>
</dbReference>
<gene>
    <name evidence="16" type="ORF">SteCoe_4712</name>
</gene>
<dbReference type="Gene3D" id="1.10.540.10">
    <property type="entry name" value="Acyl-CoA dehydrogenase/oxidase, N-terminal domain"/>
    <property type="match status" value="1"/>
</dbReference>
<protein>
    <recommendedName>
        <fullName evidence="10">Acyl-coenzyme A oxidase</fullName>
    </recommendedName>
</protein>
<dbReference type="PIRSF" id="PIRSF000168">
    <property type="entry name" value="Acyl-CoA_oxidase"/>
    <property type="match status" value="1"/>
</dbReference>
<dbReference type="InterPro" id="IPR006091">
    <property type="entry name" value="Acyl-CoA_Oxase/DH_mid-dom"/>
</dbReference>
<dbReference type="GO" id="GO:0003997">
    <property type="term" value="F:acyl-CoA oxidase activity"/>
    <property type="evidence" value="ECO:0007669"/>
    <property type="project" value="InterPro"/>
</dbReference>
<dbReference type="InterPro" id="IPR036250">
    <property type="entry name" value="AcylCo_DH-like_C"/>
</dbReference>
<feature type="domain" description="Acyl-CoA oxidase C-alpha1" evidence="15">
    <location>
        <begin position="275"/>
        <end position="437"/>
    </location>
</feature>
<feature type="binding site" evidence="11">
    <location>
        <position position="176"/>
    </location>
    <ligand>
        <name>FAD</name>
        <dbReference type="ChEBI" id="CHEBI:57692"/>
    </ligand>
</feature>
<feature type="binding site" evidence="11">
    <location>
        <position position="137"/>
    </location>
    <ligand>
        <name>FAD</name>
        <dbReference type="ChEBI" id="CHEBI:57692"/>
    </ligand>
</feature>
<dbReference type="Gene3D" id="2.40.110.10">
    <property type="entry name" value="Butyryl-CoA Dehydrogenase, subunit A, domain 2"/>
    <property type="match status" value="1"/>
</dbReference>
<dbReference type="FunFam" id="1.20.140.10:FF:000010">
    <property type="entry name" value="Acyl-coenzyme A oxidase"/>
    <property type="match status" value="1"/>
</dbReference>
<evidence type="ECO:0000256" key="9">
    <source>
        <dbReference type="ARBA" id="ARBA00023140"/>
    </source>
</evidence>
<evidence type="ECO:0000256" key="5">
    <source>
        <dbReference type="ARBA" id="ARBA00022827"/>
    </source>
</evidence>
<dbReference type="Pfam" id="PF01756">
    <property type="entry name" value="ACOX"/>
    <property type="match status" value="1"/>
</dbReference>
<keyword evidence="5 10" id="KW-0274">FAD</keyword>
<keyword evidence="4 10" id="KW-0285">Flavoprotein</keyword>
<evidence type="ECO:0000256" key="7">
    <source>
        <dbReference type="ARBA" id="ARBA00023002"/>
    </source>
</evidence>
<reference evidence="16 17" key="1">
    <citation type="submission" date="2016-11" db="EMBL/GenBank/DDBJ databases">
        <title>The macronuclear genome of Stentor coeruleus: a giant cell with tiny introns.</title>
        <authorList>
            <person name="Slabodnick M."/>
            <person name="Ruby J.G."/>
            <person name="Reiff S.B."/>
            <person name="Swart E.C."/>
            <person name="Gosai S."/>
            <person name="Prabakaran S."/>
            <person name="Witkowska E."/>
            <person name="Larue G.E."/>
            <person name="Fisher S."/>
            <person name="Freeman R.M."/>
            <person name="Gunawardena J."/>
            <person name="Chu W."/>
            <person name="Stover N.A."/>
            <person name="Gregory B.D."/>
            <person name="Nowacki M."/>
            <person name="Derisi J."/>
            <person name="Roy S.W."/>
            <person name="Marshall W.F."/>
            <person name="Sood P."/>
        </authorList>
    </citation>
    <scope>NUCLEOTIDE SEQUENCE [LARGE SCALE GENOMIC DNA]</scope>
    <source>
        <strain evidence="16">WM001</strain>
    </source>
</reference>
<evidence type="ECO:0000256" key="1">
    <source>
        <dbReference type="ARBA" id="ARBA00001974"/>
    </source>
</evidence>
<accession>A0A1R2CTZ9</accession>
<name>A0A1R2CTZ9_9CILI</name>
<dbReference type="InterPro" id="IPR009100">
    <property type="entry name" value="AcylCoA_DH/oxidase_NM_dom_sf"/>
</dbReference>
<dbReference type="GO" id="GO:0071949">
    <property type="term" value="F:FAD binding"/>
    <property type="evidence" value="ECO:0007669"/>
    <property type="project" value="InterPro"/>
</dbReference>
<evidence type="ECO:0000313" key="17">
    <source>
        <dbReference type="Proteomes" id="UP000187209"/>
    </source>
</evidence>
<dbReference type="GO" id="GO:0005777">
    <property type="term" value="C:peroxisome"/>
    <property type="evidence" value="ECO:0007669"/>
    <property type="project" value="UniProtKB-SubCell"/>
</dbReference>
<evidence type="ECO:0000259" key="12">
    <source>
        <dbReference type="Pfam" id="PF01756"/>
    </source>
</evidence>
<comment type="similarity">
    <text evidence="3 10">Belongs to the acyl-CoA oxidase family.</text>
</comment>
<dbReference type="PANTHER" id="PTHR10909:SF250">
    <property type="entry name" value="PEROXISOMAL ACYL-COENZYME A OXIDASE 1"/>
    <property type="match status" value="1"/>
</dbReference>
<sequence>MALDSERNTTFNKDALRLLLHNKIMPTVSLERLREIREKAKKVPDLLVSFEKYHMTREQSINNAIKHGLAWKAFMDKENLNRDERRVVLGFNTELSGHMLHYEFFLPSLELQASQEQKEKWVQKIENLEILGCYAQTELGHGSNVRGIEIEARYDEKTQEFVFHSPTITATKWWIGGLGVVSTHALLVARLIIKGQDYGPHAFVIQIRDLATHEPLPGVDVGDIGPKIGLHGNDNGYLRFEYFRQPKDSMLNRFAKINANDEYEIIDPNAMKILYLSLIRARSSLIFDAWYPITIALTISIRYSLIREQFPDPENPKKEKKILDYQIQRYKLFRMLGRLYAIICARPFIKSLYTQAEEKLNNSDVSDLAFLHCIVSLYKSYVTFNALEAIEECRRSCGGHGYMMLSGLPSLYAEYLPSVTYDGDNSILALQSARYFMSLLRKPKQMPETLEYLSENPSIPQGDAHCPIFHQKCFELAARNRFRRLVVRERALLSQGKKKDIIWNSDLQVEAIEACEAAYYASIHGYFVKSILAIQDQSIKNTFENLRQIFAASELERFNGELARAGITGETLDRIKAVQLEGFDKIRPDALGLVEIFEVDDEVLNSVIAKKNGLIYQDMLRTSKYLNPLNKERVFPGVKKQLKPKI</sequence>